<dbReference type="PROSITE" id="PS50011">
    <property type="entry name" value="PROTEIN_KINASE_DOM"/>
    <property type="match status" value="1"/>
</dbReference>
<feature type="region of interest" description="Disordered" evidence="6">
    <location>
        <begin position="263"/>
        <end position="295"/>
    </location>
</feature>
<dbReference type="InterPro" id="IPR010496">
    <property type="entry name" value="AL/BT2_dom"/>
</dbReference>
<dbReference type="AlphaFoldDB" id="A0A8J3INU8"/>
<name>A0A8J3INU8_9CHLR</name>
<dbReference type="Proteomes" id="UP000597444">
    <property type="component" value="Unassembled WGS sequence"/>
</dbReference>
<dbReference type="EC" id="2.7.11.1" evidence="1"/>
<evidence type="ECO:0000256" key="3">
    <source>
        <dbReference type="ARBA" id="ARBA00022741"/>
    </source>
</evidence>
<gene>
    <name evidence="8" type="ORF">KSF_044250</name>
</gene>
<evidence type="ECO:0000259" key="7">
    <source>
        <dbReference type="PROSITE" id="PS50011"/>
    </source>
</evidence>
<dbReference type="InterPro" id="IPR000719">
    <property type="entry name" value="Prot_kinase_dom"/>
</dbReference>
<dbReference type="EMBL" id="BNJK01000001">
    <property type="protein sequence ID" value="GHO94377.1"/>
    <property type="molecule type" value="Genomic_DNA"/>
</dbReference>
<dbReference type="InterPro" id="IPR050660">
    <property type="entry name" value="NEK_Ser/Thr_kinase"/>
</dbReference>
<comment type="caution">
    <text evidence="8">The sequence shown here is derived from an EMBL/GenBank/DDBJ whole genome shotgun (WGS) entry which is preliminary data.</text>
</comment>
<dbReference type="RefSeq" id="WP_220205120.1">
    <property type="nucleotide sequence ID" value="NZ_BNJK01000001.1"/>
</dbReference>
<dbReference type="Gene3D" id="2.60.120.560">
    <property type="entry name" value="Exo-inulinase, domain 1"/>
    <property type="match status" value="1"/>
</dbReference>
<evidence type="ECO:0000256" key="5">
    <source>
        <dbReference type="ARBA" id="ARBA00022840"/>
    </source>
</evidence>
<evidence type="ECO:0000256" key="1">
    <source>
        <dbReference type="ARBA" id="ARBA00012513"/>
    </source>
</evidence>
<feature type="region of interest" description="Disordered" evidence="6">
    <location>
        <begin position="316"/>
        <end position="345"/>
    </location>
</feature>
<evidence type="ECO:0000313" key="9">
    <source>
        <dbReference type="Proteomes" id="UP000597444"/>
    </source>
</evidence>
<keyword evidence="2" id="KW-0808">Transferase</keyword>
<dbReference type="SUPFAM" id="SSF56112">
    <property type="entry name" value="Protein kinase-like (PK-like)"/>
    <property type="match status" value="1"/>
</dbReference>
<organism evidence="8 9">
    <name type="scientific">Reticulibacter mediterranei</name>
    <dbReference type="NCBI Taxonomy" id="2778369"/>
    <lineage>
        <taxon>Bacteria</taxon>
        <taxon>Bacillati</taxon>
        <taxon>Chloroflexota</taxon>
        <taxon>Ktedonobacteria</taxon>
        <taxon>Ktedonobacterales</taxon>
        <taxon>Reticulibacteraceae</taxon>
        <taxon>Reticulibacter</taxon>
    </lineage>
</organism>
<reference evidence="8" key="1">
    <citation type="submission" date="2020-10" db="EMBL/GenBank/DDBJ databases">
        <title>Taxonomic study of unclassified bacteria belonging to the class Ktedonobacteria.</title>
        <authorList>
            <person name="Yabe S."/>
            <person name="Wang C.M."/>
            <person name="Zheng Y."/>
            <person name="Sakai Y."/>
            <person name="Cavaletti L."/>
            <person name="Monciardini P."/>
            <person name="Donadio S."/>
        </authorList>
    </citation>
    <scope>NUCLEOTIDE SEQUENCE</scope>
    <source>
        <strain evidence="8">ID150040</strain>
    </source>
</reference>
<dbReference type="GO" id="GO:0016787">
    <property type="term" value="F:hydrolase activity"/>
    <property type="evidence" value="ECO:0007669"/>
    <property type="project" value="InterPro"/>
</dbReference>
<dbReference type="Pfam" id="PF07714">
    <property type="entry name" value="PK_Tyr_Ser-Thr"/>
    <property type="match status" value="1"/>
</dbReference>
<keyword evidence="9" id="KW-1185">Reference proteome</keyword>
<feature type="compositionally biased region" description="Polar residues" evidence="6">
    <location>
        <begin position="263"/>
        <end position="293"/>
    </location>
</feature>
<dbReference type="InterPro" id="IPR001245">
    <property type="entry name" value="Ser-Thr/Tyr_kinase_cat_dom"/>
</dbReference>
<dbReference type="Gene3D" id="3.30.200.20">
    <property type="entry name" value="Phosphorylase Kinase, domain 1"/>
    <property type="match status" value="1"/>
</dbReference>
<proteinExistence type="predicted"/>
<keyword evidence="4" id="KW-0418">Kinase</keyword>
<accession>A0A8J3INU8</accession>
<dbReference type="InterPro" id="IPR011009">
    <property type="entry name" value="Kinase-like_dom_sf"/>
</dbReference>
<keyword evidence="3" id="KW-0547">Nucleotide-binding</keyword>
<evidence type="ECO:0000313" key="8">
    <source>
        <dbReference type="EMBL" id="GHO94377.1"/>
    </source>
</evidence>
<dbReference type="Gene3D" id="1.10.510.10">
    <property type="entry name" value="Transferase(Phosphotransferase) domain 1"/>
    <property type="match status" value="1"/>
</dbReference>
<keyword evidence="5" id="KW-0067">ATP-binding</keyword>
<sequence>MKFAAYSLVTQIGKSPLSNTYLASPTGQPEREVVIKVFHASCLGPGYEARDFLRDAAHLQQLTHPYLLPVLDADIEQRQPFVVGPYLPRGSLRDHLRTLSPSRFSVAHTLRLGIQIGQALNYCHTNDVLHSNLTPDNVLFVDDETVQLADFGLASLIDESVYDDPPLSQATAYRAPELLMSLVSRKSDQFSLGCLLYELLTGTLPAASSNPPLAPSRLAPYVPESFDAVLLKALAHEPMARYESIAQLVKALQAISIQDENISATRSYPQPRSGSSTTYPHTSITRSEPSQEGSLVFPFEPKASVSYRHMLSPLELEGLNGPGEPKEKQQFLEEPAAQKQTLPDMSLRKAQRTETLMPVLAADLPTKPRPSPARGGTESSQAPAATPKLSLRSRWLVPLLLTQLLLSVVVGVLAHYSLMSGSYLAWWAKPTVPAPTLTATAQQQIYTQATRGVPVLDDPLIGESENQWQTGLTDSQNPKDGCNFTGGVYQASLSNAPYFGSCMALATNFSNIAYQVEMSVIAGDGGGLVFRSNANAEYRFRVDASGYYDLAGAPPENIHYTRPVRAVHTGLNQWNLLTAVAKGSDLYLYVNKQLVMYCHDSSSSSGTIGVFVIDAGHPTTVQFRNAKVWEL</sequence>
<feature type="domain" description="Protein kinase" evidence="7">
    <location>
        <begin position="6"/>
        <end position="255"/>
    </location>
</feature>
<dbReference type="Pfam" id="PF06439">
    <property type="entry name" value="3keto-disac_hyd"/>
    <property type="match status" value="1"/>
</dbReference>
<dbReference type="GO" id="GO:0004674">
    <property type="term" value="F:protein serine/threonine kinase activity"/>
    <property type="evidence" value="ECO:0007669"/>
    <property type="project" value="UniProtKB-EC"/>
</dbReference>
<evidence type="ECO:0000256" key="6">
    <source>
        <dbReference type="SAM" id="MobiDB-lite"/>
    </source>
</evidence>
<evidence type="ECO:0000256" key="4">
    <source>
        <dbReference type="ARBA" id="ARBA00022777"/>
    </source>
</evidence>
<dbReference type="GO" id="GO:0005524">
    <property type="term" value="F:ATP binding"/>
    <property type="evidence" value="ECO:0007669"/>
    <property type="project" value="UniProtKB-KW"/>
</dbReference>
<feature type="region of interest" description="Disordered" evidence="6">
    <location>
        <begin position="358"/>
        <end position="387"/>
    </location>
</feature>
<evidence type="ECO:0000256" key="2">
    <source>
        <dbReference type="ARBA" id="ARBA00022679"/>
    </source>
</evidence>
<protein>
    <recommendedName>
        <fullName evidence="1">non-specific serine/threonine protein kinase</fullName>
        <ecNumber evidence="1">2.7.11.1</ecNumber>
    </recommendedName>
</protein>
<dbReference type="PANTHER" id="PTHR43671:SF13">
    <property type="entry name" value="SERINE_THREONINE-PROTEIN KINASE NEK2"/>
    <property type="match status" value="1"/>
</dbReference>
<dbReference type="CDD" id="cd14014">
    <property type="entry name" value="STKc_PknB_like"/>
    <property type="match status" value="1"/>
</dbReference>
<dbReference type="PANTHER" id="PTHR43671">
    <property type="entry name" value="SERINE/THREONINE-PROTEIN KINASE NEK"/>
    <property type="match status" value="1"/>
</dbReference>